<feature type="transmembrane region" description="Helical" evidence="2">
    <location>
        <begin position="231"/>
        <end position="252"/>
    </location>
</feature>
<feature type="transmembrane region" description="Helical" evidence="2">
    <location>
        <begin position="321"/>
        <end position="339"/>
    </location>
</feature>
<feature type="transmembrane region" description="Helical" evidence="2">
    <location>
        <begin position="135"/>
        <end position="153"/>
    </location>
</feature>
<feature type="region of interest" description="Disordered" evidence="1">
    <location>
        <begin position="352"/>
        <end position="390"/>
    </location>
</feature>
<proteinExistence type="predicted"/>
<feature type="transmembrane region" description="Helical" evidence="2">
    <location>
        <begin position="173"/>
        <end position="193"/>
    </location>
</feature>
<comment type="caution">
    <text evidence="3">The sequence shown here is derived from an EMBL/GenBank/DDBJ whole genome shotgun (WGS) entry which is preliminary data.</text>
</comment>
<keyword evidence="2" id="KW-0472">Membrane</keyword>
<dbReference type="RefSeq" id="WP_196420245.1">
    <property type="nucleotide sequence ID" value="NZ_JADQTO010000039.1"/>
</dbReference>
<feature type="transmembrane region" description="Helical" evidence="2">
    <location>
        <begin position="264"/>
        <end position="283"/>
    </location>
</feature>
<keyword evidence="2" id="KW-1133">Transmembrane helix</keyword>
<dbReference type="Proteomes" id="UP000598146">
    <property type="component" value="Unassembled WGS sequence"/>
</dbReference>
<sequence length="390" mass="43318">MGTLLFLVVVGGRFVIPLFIPRFPLPALVAALVLDGVDQTIFQAFGYDPPGYQSYDKAMDMFYLSVAYLSALRNWTSRPALQVVRFLFFYRLAGVVLFELTEWRAVLLIFPNTFEYFFIAYEIVRLGWDPARVSLRRWVLTAAAIWIFIKLPQEWWIHVAQLDVTDTLAAYPWLIPILVLVVAGLALGIRFWLWPRLPQRAWSWHVAADPLPTEMDTAAERDAWVSAHWRVLSAATVEKVMLIGLLCLIYGYVLPGRRSSDLELFVGVAAFVVINVMISLAVARRTASLESALAAFGVRVLLNAGLLLAADWLLRRFGGDINTGIAQFFGVLLSLLITLDDRFRPVSQVRMAAQSRPDPPAVRPVFPGPAGATAGDSGPGADGTPAKDVQ</sequence>
<keyword evidence="4" id="KW-1185">Reference proteome</keyword>
<organism evidence="3 4">
    <name type="scientific">Actinoplanes aureus</name>
    <dbReference type="NCBI Taxonomy" id="2792083"/>
    <lineage>
        <taxon>Bacteria</taxon>
        <taxon>Bacillati</taxon>
        <taxon>Actinomycetota</taxon>
        <taxon>Actinomycetes</taxon>
        <taxon>Micromonosporales</taxon>
        <taxon>Micromonosporaceae</taxon>
        <taxon>Actinoplanes</taxon>
    </lineage>
</organism>
<keyword evidence="2" id="KW-0812">Transmembrane</keyword>
<dbReference type="AlphaFoldDB" id="A0A931CI75"/>
<evidence type="ECO:0000256" key="1">
    <source>
        <dbReference type="SAM" id="MobiDB-lite"/>
    </source>
</evidence>
<name>A0A931CI75_9ACTN</name>
<evidence type="ECO:0000313" key="3">
    <source>
        <dbReference type="EMBL" id="MBG0568472.1"/>
    </source>
</evidence>
<gene>
    <name evidence="3" type="ORF">I4J89_44330</name>
</gene>
<evidence type="ECO:0000313" key="4">
    <source>
        <dbReference type="Proteomes" id="UP000598146"/>
    </source>
</evidence>
<dbReference type="EMBL" id="JADQTO010000039">
    <property type="protein sequence ID" value="MBG0568472.1"/>
    <property type="molecule type" value="Genomic_DNA"/>
</dbReference>
<feature type="transmembrane region" description="Helical" evidence="2">
    <location>
        <begin position="295"/>
        <end position="315"/>
    </location>
</feature>
<protein>
    <submittedName>
        <fullName evidence="3">Uncharacterized protein</fullName>
    </submittedName>
</protein>
<reference evidence="3" key="1">
    <citation type="submission" date="2020-11" db="EMBL/GenBank/DDBJ databases">
        <title>Isolation and identification of active actinomycetes.</title>
        <authorList>
            <person name="Sun X."/>
        </authorList>
    </citation>
    <scope>NUCLEOTIDE SEQUENCE</scope>
    <source>
        <strain evidence="3">NEAU-A11</strain>
    </source>
</reference>
<accession>A0A931CI75</accession>
<feature type="transmembrane region" description="Helical" evidence="2">
    <location>
        <begin position="106"/>
        <end position="123"/>
    </location>
</feature>
<evidence type="ECO:0000256" key="2">
    <source>
        <dbReference type="SAM" id="Phobius"/>
    </source>
</evidence>